<dbReference type="EMBL" id="FQVC01000003">
    <property type="protein sequence ID" value="SHE91468.1"/>
    <property type="molecule type" value="Genomic_DNA"/>
</dbReference>
<keyword evidence="4" id="KW-1185">Reference proteome</keyword>
<dbReference type="Proteomes" id="UP000033608">
    <property type="component" value="Unassembled WGS sequence"/>
</dbReference>
<dbReference type="Proteomes" id="UP000184533">
    <property type="component" value="Unassembled WGS sequence"/>
</dbReference>
<dbReference type="PANTHER" id="PTHR48148">
    <property type="entry name" value="KERATINOCYTE PROLINE-RICH PROTEIN"/>
    <property type="match status" value="1"/>
</dbReference>
<evidence type="ECO:0000313" key="2">
    <source>
        <dbReference type="EMBL" id="KKB86377.1"/>
    </source>
</evidence>
<feature type="compositionally biased region" description="Polar residues" evidence="1">
    <location>
        <begin position="78"/>
        <end position="87"/>
    </location>
</feature>
<dbReference type="Gene3D" id="3.30.1150.10">
    <property type="match status" value="1"/>
</dbReference>
<feature type="region of interest" description="Disordered" evidence="1">
    <location>
        <begin position="254"/>
        <end position="280"/>
    </location>
</feature>
<dbReference type="PANTHER" id="PTHR48148:SF3">
    <property type="entry name" value="KERATINOCYTE PROLINE-RICH PROTEIN"/>
    <property type="match status" value="1"/>
</dbReference>
<gene>
    <name evidence="3" type="ORF">SAMN02745223_01413</name>
    <name evidence="2" type="ORF">VW29_02050</name>
</gene>
<dbReference type="EMBL" id="LAJF01000036">
    <property type="protein sequence ID" value="KKB86377.1"/>
    <property type="molecule type" value="Genomic_DNA"/>
</dbReference>
<feature type="compositionally biased region" description="Pro residues" evidence="1">
    <location>
        <begin position="122"/>
        <end position="191"/>
    </location>
</feature>
<dbReference type="AlphaFoldDB" id="A0A0F5LXI9"/>
<organism evidence="2 4">
    <name type="scientific">Devosia limi DSM 17137</name>
    <dbReference type="NCBI Taxonomy" id="1121477"/>
    <lineage>
        <taxon>Bacteria</taxon>
        <taxon>Pseudomonadati</taxon>
        <taxon>Pseudomonadota</taxon>
        <taxon>Alphaproteobacteria</taxon>
        <taxon>Hyphomicrobiales</taxon>
        <taxon>Devosiaceae</taxon>
        <taxon>Devosia</taxon>
    </lineage>
</organism>
<feature type="region of interest" description="Disordered" evidence="1">
    <location>
        <begin position="59"/>
        <end position="237"/>
    </location>
</feature>
<evidence type="ECO:0000313" key="3">
    <source>
        <dbReference type="EMBL" id="SHE91468.1"/>
    </source>
</evidence>
<sequence length="371" mass="38942">MRTGLAVSALAHIVVLTVGLINLGMTQPLEPASESIAVDLVPIEDFSNIRVGTLDSEVVETQTPSAVESEVPPELAQPTGNTEQDQAQPKPAERPTPVPVTNTAPTPATRPEPAPEPEPEPVPEPTPEPTPAPAPVPEPVPEPTPEPTPAPEPEPTPEPTPAPEPTPTPVPSPAPTPEPTPAPQPPAPQPASRPANLEQKRAQFAAAEAERRKREEEAKKLAAAEAAEKARREQASTQLDAKLADDISAIINTDQSTGATTGQGGSPTLGKPTGTSARLSQSELDGLSGKIRQFWNLLPSESDSGLSVKLRINLNRDGTLVGTPQVLEQDASSVGAAMARAAQRAVMQAAPFSLKAEAYDEWKQIDITLRP</sequence>
<evidence type="ECO:0000256" key="1">
    <source>
        <dbReference type="SAM" id="MobiDB-lite"/>
    </source>
</evidence>
<dbReference type="PATRIC" id="fig|1121477.3.peg.1465"/>
<dbReference type="OrthoDB" id="7161229at2"/>
<evidence type="ECO:0000313" key="4">
    <source>
        <dbReference type="Proteomes" id="UP000033608"/>
    </source>
</evidence>
<protein>
    <submittedName>
        <fullName evidence="3">TolA protein</fullName>
    </submittedName>
</protein>
<dbReference type="RefSeq" id="WP_046133708.1">
    <property type="nucleotide sequence ID" value="NZ_FQVC01000003.1"/>
</dbReference>
<feature type="compositionally biased region" description="Basic and acidic residues" evidence="1">
    <location>
        <begin position="208"/>
        <end position="234"/>
    </location>
</feature>
<proteinExistence type="predicted"/>
<evidence type="ECO:0000313" key="5">
    <source>
        <dbReference type="Proteomes" id="UP000184533"/>
    </source>
</evidence>
<reference evidence="2 4" key="1">
    <citation type="submission" date="2015-03" db="EMBL/GenBank/DDBJ databases">
        <authorList>
            <person name="Hassan Y.I."/>
            <person name="Lepp D."/>
            <person name="Zhou T."/>
        </authorList>
    </citation>
    <scope>NUCLEOTIDE SEQUENCE [LARGE SCALE GENOMIC DNA]</scope>
    <source>
        <strain evidence="2 4">DSM 17137</strain>
    </source>
</reference>
<reference evidence="3 5" key="2">
    <citation type="submission" date="2016-11" db="EMBL/GenBank/DDBJ databases">
        <authorList>
            <person name="Jaros S."/>
            <person name="Januszkiewicz K."/>
            <person name="Wedrychowicz H."/>
        </authorList>
    </citation>
    <scope>NUCLEOTIDE SEQUENCE [LARGE SCALE GENOMIC DNA]</scope>
    <source>
        <strain evidence="3 5">DSM 17137</strain>
    </source>
</reference>
<feature type="compositionally biased region" description="Low complexity" evidence="1">
    <location>
        <begin position="192"/>
        <end position="207"/>
    </location>
</feature>
<name>A0A0F5LXI9_9HYPH</name>
<accession>A0A0F5LXI9</accession>
<dbReference type="STRING" id="1121477.SAMN02745223_01413"/>